<evidence type="ECO:0000313" key="1">
    <source>
        <dbReference type="EMBL" id="QDU07026.1"/>
    </source>
</evidence>
<evidence type="ECO:0000313" key="2">
    <source>
        <dbReference type="Proteomes" id="UP000318384"/>
    </source>
</evidence>
<accession>A0A517WP80</accession>
<name>A0A517WP80_9PLAN</name>
<proteinExistence type="predicted"/>
<dbReference type="EMBL" id="CP037422">
    <property type="protein sequence ID" value="QDU07026.1"/>
    <property type="molecule type" value="Genomic_DNA"/>
</dbReference>
<dbReference type="Proteomes" id="UP000318384">
    <property type="component" value="Chromosome"/>
</dbReference>
<organism evidence="1 2">
    <name type="scientific">Gimesia aquarii</name>
    <dbReference type="NCBI Taxonomy" id="2527964"/>
    <lineage>
        <taxon>Bacteria</taxon>
        <taxon>Pseudomonadati</taxon>
        <taxon>Planctomycetota</taxon>
        <taxon>Planctomycetia</taxon>
        <taxon>Planctomycetales</taxon>
        <taxon>Planctomycetaceae</taxon>
        <taxon>Gimesia</taxon>
    </lineage>
</organism>
<reference evidence="1 2" key="1">
    <citation type="submission" date="2019-03" db="EMBL/GenBank/DDBJ databases">
        <title>Deep-cultivation of Planctomycetes and their phenomic and genomic characterization uncovers novel biology.</title>
        <authorList>
            <person name="Wiegand S."/>
            <person name="Jogler M."/>
            <person name="Boedeker C."/>
            <person name="Pinto D."/>
            <person name="Vollmers J."/>
            <person name="Rivas-Marin E."/>
            <person name="Kohn T."/>
            <person name="Peeters S.H."/>
            <person name="Heuer A."/>
            <person name="Rast P."/>
            <person name="Oberbeckmann S."/>
            <person name="Bunk B."/>
            <person name="Jeske O."/>
            <person name="Meyerdierks A."/>
            <person name="Storesund J.E."/>
            <person name="Kallscheuer N."/>
            <person name="Luecker S."/>
            <person name="Lage O.M."/>
            <person name="Pohl T."/>
            <person name="Merkel B.J."/>
            <person name="Hornburger P."/>
            <person name="Mueller R.-W."/>
            <person name="Bruemmer F."/>
            <person name="Labrenz M."/>
            <person name="Spormann A.M."/>
            <person name="Op den Camp H."/>
            <person name="Overmann J."/>
            <person name="Amann R."/>
            <person name="Jetten M.S.M."/>
            <person name="Mascher T."/>
            <person name="Medema M.H."/>
            <person name="Devos D.P."/>
            <person name="Kaster A.-K."/>
            <person name="Ovreas L."/>
            <person name="Rohde M."/>
            <person name="Galperin M.Y."/>
            <person name="Jogler C."/>
        </authorList>
    </citation>
    <scope>NUCLEOTIDE SEQUENCE [LARGE SCALE GENOMIC DNA]</scope>
    <source>
        <strain evidence="1 2">V202</strain>
    </source>
</reference>
<protein>
    <submittedName>
        <fullName evidence="1">Uncharacterized protein</fullName>
    </submittedName>
</protein>
<sequence length="128" mass="14653">MYVFRFITFITLFLSWLHHAGWRGAVNRNFCALLSEMWFRIETLCYLNYRKVCSKRATAYETAGTGSCCSSEKLEKTGHLIVKNRKLSAMCSIQKKPPRARDAETGSFVKGARVSSTNNSLKIKEKME</sequence>
<dbReference type="AlphaFoldDB" id="A0A517WP80"/>
<gene>
    <name evidence="1" type="ORF">V202x_03710</name>
</gene>
<keyword evidence="2" id="KW-1185">Reference proteome</keyword>